<dbReference type="PANTHER" id="PTHR21600">
    <property type="entry name" value="MITOCHONDRIAL RNA PSEUDOURIDINE SYNTHASE"/>
    <property type="match status" value="1"/>
</dbReference>
<reference evidence="5 6" key="1">
    <citation type="submission" date="2019-03" db="EMBL/GenBank/DDBJ databases">
        <title>Porphyromonas levii Isolated from the Uterus of Dairy Cows.</title>
        <authorList>
            <person name="Francis A.M."/>
        </authorList>
    </citation>
    <scope>NUCLEOTIDE SEQUENCE [LARGE SCALE GENOMIC DNA]</scope>
    <source>
        <strain evidence="5 6">AF5678</strain>
    </source>
</reference>
<dbReference type="InterPro" id="IPR036986">
    <property type="entry name" value="S4_RNA-bd_sf"/>
</dbReference>
<evidence type="ECO:0000313" key="6">
    <source>
        <dbReference type="Proteomes" id="UP000297225"/>
    </source>
</evidence>
<dbReference type="GO" id="GO:0003723">
    <property type="term" value="F:RNA binding"/>
    <property type="evidence" value="ECO:0007669"/>
    <property type="project" value="UniProtKB-KW"/>
</dbReference>
<keyword evidence="2" id="KW-0413">Isomerase</keyword>
<keyword evidence="6" id="KW-1185">Reference proteome</keyword>
<dbReference type="Proteomes" id="UP000297225">
    <property type="component" value="Unassembled WGS sequence"/>
</dbReference>
<dbReference type="InterPro" id="IPR050188">
    <property type="entry name" value="RluA_PseudoU_synthase"/>
</dbReference>
<dbReference type="Pfam" id="PF00849">
    <property type="entry name" value="PseudoU_synth_2"/>
    <property type="match status" value="1"/>
</dbReference>
<dbReference type="CDD" id="cd00165">
    <property type="entry name" value="S4"/>
    <property type="match status" value="1"/>
</dbReference>
<gene>
    <name evidence="5" type="ORF">E4P47_07045</name>
</gene>
<comment type="similarity">
    <text evidence="1">Belongs to the pseudouridine synthase RluA family.</text>
</comment>
<dbReference type="SUPFAM" id="SSF55120">
    <property type="entry name" value="Pseudouridine synthase"/>
    <property type="match status" value="1"/>
</dbReference>
<evidence type="ECO:0000256" key="1">
    <source>
        <dbReference type="ARBA" id="ARBA00010876"/>
    </source>
</evidence>
<evidence type="ECO:0000259" key="4">
    <source>
        <dbReference type="Pfam" id="PF00849"/>
    </source>
</evidence>
<dbReference type="InterPro" id="IPR020103">
    <property type="entry name" value="PsdUridine_synth_cat_dom_sf"/>
</dbReference>
<keyword evidence="3" id="KW-0694">RNA-binding</keyword>
<dbReference type="GO" id="GO:0009982">
    <property type="term" value="F:pseudouridine synthase activity"/>
    <property type="evidence" value="ECO:0007669"/>
    <property type="project" value="InterPro"/>
</dbReference>
<evidence type="ECO:0000313" key="5">
    <source>
        <dbReference type="EMBL" id="TFH94541.1"/>
    </source>
</evidence>
<dbReference type="EMBL" id="SPNC01000110">
    <property type="protein sequence ID" value="TFH94541.1"/>
    <property type="molecule type" value="Genomic_DNA"/>
</dbReference>
<proteinExistence type="inferred from homology"/>
<dbReference type="GO" id="GO:0000455">
    <property type="term" value="P:enzyme-directed rRNA pseudouridine synthesis"/>
    <property type="evidence" value="ECO:0007669"/>
    <property type="project" value="TreeGrafter"/>
</dbReference>
<dbReference type="InterPro" id="IPR006145">
    <property type="entry name" value="PsdUridine_synth_RsuA/RluA"/>
</dbReference>
<organism evidence="5 6">
    <name type="scientific">Porphyromonas levii</name>
    <dbReference type="NCBI Taxonomy" id="28114"/>
    <lineage>
        <taxon>Bacteria</taxon>
        <taxon>Pseudomonadati</taxon>
        <taxon>Bacteroidota</taxon>
        <taxon>Bacteroidia</taxon>
        <taxon>Bacteroidales</taxon>
        <taxon>Porphyromonadaceae</taxon>
        <taxon>Porphyromonas</taxon>
    </lineage>
</organism>
<dbReference type="AlphaFoldDB" id="A0A4Y8WN39"/>
<sequence length="298" mass="33491">MEQKREERGSNPTPVQERYKAQEEAPLLDLVMLKSSRNRTAAKQVISSGRVSVEGVPTTRATDTVRIGQVVTVHKGAPPAPFSHDKIEIVWENEAYVVVYKKNGIPTVNTSHQNRQATVIYLLSQHYKKGEEGAKLFMVNRLDRNTAGFVIFAKTVEAKETLVKEFSRRVKHQTFIACVEGEITEKQQVLSATSSDEDSKKSRIISAEVKVDKSSANGGMHVVQADVSGARIFSLRKLFGDNGLSIMGDIRSKSQFKTNKSIALEQIVLEMTIPGEGQPRRWQRPFPTHYFTYLKEDR</sequence>
<dbReference type="RefSeq" id="WP_134849715.1">
    <property type="nucleotide sequence ID" value="NZ_CP197400.1"/>
</dbReference>
<feature type="domain" description="Pseudouridine synthase RsuA/RluA-like" evidence="4">
    <location>
        <begin position="96"/>
        <end position="208"/>
    </location>
</feature>
<dbReference type="SUPFAM" id="SSF55174">
    <property type="entry name" value="Alpha-L RNA-binding motif"/>
    <property type="match status" value="1"/>
</dbReference>
<evidence type="ECO:0000256" key="3">
    <source>
        <dbReference type="PROSITE-ProRule" id="PRU00182"/>
    </source>
</evidence>
<accession>A0A4Y8WN39</accession>
<comment type="caution">
    <text evidence="5">The sequence shown here is derived from an EMBL/GenBank/DDBJ whole genome shotgun (WGS) entry which is preliminary data.</text>
</comment>
<dbReference type="OrthoDB" id="9796412at2"/>
<dbReference type="STRING" id="1122973.GCA_000379925_00527"/>
<protein>
    <recommendedName>
        <fullName evidence="4">Pseudouridine synthase RsuA/RluA-like domain-containing protein</fullName>
    </recommendedName>
</protein>
<dbReference type="PROSITE" id="PS50889">
    <property type="entry name" value="S4"/>
    <property type="match status" value="1"/>
</dbReference>
<dbReference type="PANTHER" id="PTHR21600:SF87">
    <property type="entry name" value="RNA PSEUDOURIDYLATE SYNTHASE DOMAIN-CONTAINING PROTEIN 1"/>
    <property type="match status" value="1"/>
</dbReference>
<evidence type="ECO:0000256" key="2">
    <source>
        <dbReference type="ARBA" id="ARBA00023235"/>
    </source>
</evidence>
<dbReference type="Gene3D" id="3.30.2350.10">
    <property type="entry name" value="Pseudouridine synthase"/>
    <property type="match status" value="1"/>
</dbReference>
<name>A0A4Y8WN39_9PORP</name>
<dbReference type="GO" id="GO:0140098">
    <property type="term" value="F:catalytic activity, acting on RNA"/>
    <property type="evidence" value="ECO:0007669"/>
    <property type="project" value="UniProtKB-ARBA"/>
</dbReference>
<dbReference type="Gene3D" id="3.10.290.10">
    <property type="entry name" value="RNA-binding S4 domain"/>
    <property type="match status" value="1"/>
</dbReference>